<evidence type="ECO:0000256" key="3">
    <source>
        <dbReference type="ARBA" id="ARBA00022741"/>
    </source>
</evidence>
<dbReference type="Gene3D" id="3.40.50.300">
    <property type="entry name" value="P-loop containing nucleotide triphosphate hydrolases"/>
    <property type="match status" value="1"/>
</dbReference>
<evidence type="ECO:0000259" key="5">
    <source>
        <dbReference type="PROSITE" id="PS50893"/>
    </source>
</evidence>
<dbReference type="PANTHER" id="PTHR48042:SF11">
    <property type="entry name" value="ABC TRANSPORTER G FAMILY MEMBER 11"/>
    <property type="match status" value="1"/>
</dbReference>
<dbReference type="InterPro" id="IPR003439">
    <property type="entry name" value="ABC_transporter-like_ATP-bd"/>
</dbReference>
<sequence>MQVAAQVRSGRLTSSCSSAIQPGSMLAIMGRSGSGKTSLLDSLAGMDVLMLIAERVFELFGCLQAYVTQQDDLIGTLTVQETIHYSANLRLPDHMPKAEKRTIVESTIVDMGLQDCANTPIGNGHLRGLSGGERRRVSIALEILTRPRMLFLDEPTSGLDSASAFFVITTLKNLARDGRTVIASIQQPCSEVFDLFDNLFLLSHGQTIFFGEAGIANEHFSASGFPCPPLRNPADHFLRAVNSDFDRVKATLKGSFKIRDFEAGSTDPLDRMTTKQVVKILTESFLNSEFHDNALAHVL</sequence>
<dbReference type="Pfam" id="PF00005">
    <property type="entry name" value="ABC_tran"/>
    <property type="match status" value="1"/>
</dbReference>
<dbReference type="EMBL" id="OZ019898">
    <property type="protein sequence ID" value="CAK9228640.1"/>
    <property type="molecule type" value="Genomic_DNA"/>
</dbReference>
<protein>
    <recommendedName>
        <fullName evidence="5">ABC transporter domain-containing protein</fullName>
    </recommendedName>
</protein>
<dbReference type="PANTHER" id="PTHR48042">
    <property type="entry name" value="ABC TRANSPORTER G FAMILY MEMBER 11"/>
    <property type="match status" value="1"/>
</dbReference>
<dbReference type="PROSITE" id="PS50893">
    <property type="entry name" value="ABC_TRANSPORTER_2"/>
    <property type="match status" value="1"/>
</dbReference>
<name>A0ABP0URX1_9BRYO</name>
<dbReference type="InterPro" id="IPR003593">
    <property type="entry name" value="AAA+_ATPase"/>
</dbReference>
<keyword evidence="2" id="KW-0813">Transport</keyword>
<comment type="similarity">
    <text evidence="1">Belongs to the ABC transporter superfamily. ABCG family. Eye pigment precursor importer (TC 3.A.1.204) subfamily.</text>
</comment>
<dbReference type="PROSITE" id="PS00211">
    <property type="entry name" value="ABC_TRANSPORTER_1"/>
    <property type="match status" value="1"/>
</dbReference>
<dbReference type="SMART" id="SM00382">
    <property type="entry name" value="AAA"/>
    <property type="match status" value="1"/>
</dbReference>
<evidence type="ECO:0000256" key="2">
    <source>
        <dbReference type="ARBA" id="ARBA00022448"/>
    </source>
</evidence>
<dbReference type="Proteomes" id="UP001497512">
    <property type="component" value="Chromosome 6"/>
</dbReference>
<organism evidence="6 7">
    <name type="scientific">Sphagnum troendelagicum</name>
    <dbReference type="NCBI Taxonomy" id="128251"/>
    <lineage>
        <taxon>Eukaryota</taxon>
        <taxon>Viridiplantae</taxon>
        <taxon>Streptophyta</taxon>
        <taxon>Embryophyta</taxon>
        <taxon>Bryophyta</taxon>
        <taxon>Sphagnophytina</taxon>
        <taxon>Sphagnopsida</taxon>
        <taxon>Sphagnales</taxon>
        <taxon>Sphagnaceae</taxon>
        <taxon>Sphagnum</taxon>
    </lineage>
</organism>
<dbReference type="SUPFAM" id="SSF52540">
    <property type="entry name" value="P-loop containing nucleoside triphosphate hydrolases"/>
    <property type="match status" value="1"/>
</dbReference>
<evidence type="ECO:0000313" key="6">
    <source>
        <dbReference type="EMBL" id="CAK9228640.1"/>
    </source>
</evidence>
<evidence type="ECO:0000256" key="4">
    <source>
        <dbReference type="ARBA" id="ARBA00022840"/>
    </source>
</evidence>
<keyword evidence="7" id="KW-1185">Reference proteome</keyword>
<gene>
    <name evidence="6" type="ORF">CSSPTR1EN2_LOCUS19280</name>
</gene>
<dbReference type="InterPro" id="IPR052215">
    <property type="entry name" value="Plant_ABCG"/>
</dbReference>
<evidence type="ECO:0000256" key="1">
    <source>
        <dbReference type="ARBA" id="ARBA00005814"/>
    </source>
</evidence>
<proteinExistence type="inferred from homology"/>
<keyword evidence="4" id="KW-0067">ATP-binding</keyword>
<keyword evidence="3" id="KW-0547">Nucleotide-binding</keyword>
<reference evidence="6" key="1">
    <citation type="submission" date="2024-02" db="EMBL/GenBank/DDBJ databases">
        <authorList>
            <consortium name="ELIXIR-Norway"/>
            <consortium name="Elixir Norway"/>
        </authorList>
    </citation>
    <scope>NUCLEOTIDE SEQUENCE</scope>
</reference>
<dbReference type="InterPro" id="IPR017871">
    <property type="entry name" value="ABC_transporter-like_CS"/>
</dbReference>
<accession>A0ABP0URX1</accession>
<dbReference type="InterPro" id="IPR027417">
    <property type="entry name" value="P-loop_NTPase"/>
</dbReference>
<evidence type="ECO:0000313" key="7">
    <source>
        <dbReference type="Proteomes" id="UP001497512"/>
    </source>
</evidence>
<feature type="domain" description="ABC transporter" evidence="5">
    <location>
        <begin position="1"/>
        <end position="229"/>
    </location>
</feature>